<dbReference type="RefSeq" id="WP_202859196.1">
    <property type="nucleotide sequence ID" value="NZ_JAEUGD010000067.1"/>
</dbReference>
<accession>A0A937G0N4</accession>
<evidence type="ECO:0000313" key="1">
    <source>
        <dbReference type="EMBL" id="MBL6449649.1"/>
    </source>
</evidence>
<reference evidence="1" key="1">
    <citation type="submission" date="2021-01" db="EMBL/GenBank/DDBJ databases">
        <title>Fulvivirga kasyanovii gen. nov., sp nov., a novel member of the phylum Bacteroidetes isolated from seawater in a mussel farm.</title>
        <authorList>
            <person name="Zhao L.-H."/>
            <person name="Wang Z.-J."/>
        </authorList>
    </citation>
    <scope>NUCLEOTIDE SEQUENCE</scope>
    <source>
        <strain evidence="1">29W222</strain>
    </source>
</reference>
<organism evidence="1 2">
    <name type="scientific">Fulvivirga marina</name>
    <dbReference type="NCBI Taxonomy" id="2494733"/>
    <lineage>
        <taxon>Bacteria</taxon>
        <taxon>Pseudomonadati</taxon>
        <taxon>Bacteroidota</taxon>
        <taxon>Cytophagia</taxon>
        <taxon>Cytophagales</taxon>
        <taxon>Fulvivirgaceae</taxon>
        <taxon>Fulvivirga</taxon>
    </lineage>
</organism>
<evidence type="ECO:0000313" key="2">
    <source>
        <dbReference type="Proteomes" id="UP000614216"/>
    </source>
</evidence>
<sequence>MACIIPQQQLNAALAEVLVADAPEISLYYINNGGNWEPTNDPSKAQLTFQGTWMPVYDVVSGDLRVEMIDLSTDSAKGNNTVILTLTFAAGAILNDKLINANYTQKDPTSDSTTVDEIWKIPMTVSLTLQNLENSKIPANVQEKLNILNKDYGDIFSVQQIVADMSTLTPYAQLNPDIPTGIDQTSWQFLMTCLGDYLKSQEEKGNVPLASLITQTTSKPASSPPAITPTAAGIAVLANTQQKELSALAIAMMTENRTLPGDALTLVNCFDNYAFTDANATGLFLVRQEPLGTTIGEVFAGTDALADLSFYYDIVGPGGAGEYPDFNKTSDNSIPAMSTVTANSDNNNQIASFSYTKDTENDGKGGGTLSAWSWSGNASVNNSFAVKVTVASNAETICQLVLNGTMIISCGAFYNTALLGNGTAKLSPTTFPWSASFNLKLDSNQGTIDLEVADSDFDESPTTDGPSGLVEFLAALAGVTFEDDFDGIRTDISKDVSSTLKTDISSNLSSINNFVLPGNNVFSYSSLFINPGANLVVSIMYRDQGN</sequence>
<gene>
    <name evidence="1" type="ORF">JMN32_25285</name>
</gene>
<dbReference type="EMBL" id="JAEUGD010000067">
    <property type="protein sequence ID" value="MBL6449649.1"/>
    <property type="molecule type" value="Genomic_DNA"/>
</dbReference>
<keyword evidence="2" id="KW-1185">Reference proteome</keyword>
<proteinExistence type="predicted"/>
<protein>
    <submittedName>
        <fullName evidence="1">Uncharacterized protein</fullName>
    </submittedName>
</protein>
<comment type="caution">
    <text evidence="1">The sequence shown here is derived from an EMBL/GenBank/DDBJ whole genome shotgun (WGS) entry which is preliminary data.</text>
</comment>
<dbReference type="Proteomes" id="UP000614216">
    <property type="component" value="Unassembled WGS sequence"/>
</dbReference>
<dbReference type="AlphaFoldDB" id="A0A937G0N4"/>
<name>A0A937G0N4_9BACT</name>